<dbReference type="Gramene" id="LPERR03G23410.4">
    <property type="protein sequence ID" value="LPERR03G23410.4"/>
    <property type="gene ID" value="LPERR03G23410"/>
</dbReference>
<keyword evidence="3" id="KW-1185">Reference proteome</keyword>
<evidence type="ECO:0000313" key="3">
    <source>
        <dbReference type="Proteomes" id="UP000032180"/>
    </source>
</evidence>
<dbReference type="Proteomes" id="UP000032180">
    <property type="component" value="Chromosome 3"/>
</dbReference>
<reference evidence="2" key="3">
    <citation type="submission" date="2015-04" db="UniProtKB">
        <authorList>
            <consortium name="EnsemblPlants"/>
        </authorList>
    </citation>
    <scope>IDENTIFICATION</scope>
</reference>
<feature type="region of interest" description="Disordered" evidence="1">
    <location>
        <begin position="82"/>
        <end position="107"/>
    </location>
</feature>
<organism evidence="2 3">
    <name type="scientific">Leersia perrieri</name>
    <dbReference type="NCBI Taxonomy" id="77586"/>
    <lineage>
        <taxon>Eukaryota</taxon>
        <taxon>Viridiplantae</taxon>
        <taxon>Streptophyta</taxon>
        <taxon>Embryophyta</taxon>
        <taxon>Tracheophyta</taxon>
        <taxon>Spermatophyta</taxon>
        <taxon>Magnoliopsida</taxon>
        <taxon>Liliopsida</taxon>
        <taxon>Poales</taxon>
        <taxon>Poaceae</taxon>
        <taxon>BOP clade</taxon>
        <taxon>Oryzoideae</taxon>
        <taxon>Oryzeae</taxon>
        <taxon>Oryzinae</taxon>
        <taxon>Leersia</taxon>
    </lineage>
</organism>
<evidence type="ECO:0000313" key="2">
    <source>
        <dbReference type="EnsemblPlants" id="LPERR03G23410.4"/>
    </source>
</evidence>
<dbReference type="HOGENOM" id="CLU_2213720_0_0_1"/>
<proteinExistence type="predicted"/>
<reference evidence="3" key="2">
    <citation type="submission" date="2013-12" db="EMBL/GenBank/DDBJ databases">
        <authorList>
            <person name="Yu Y."/>
            <person name="Lee S."/>
            <person name="de Baynast K."/>
            <person name="Wissotski M."/>
            <person name="Liu L."/>
            <person name="Talag J."/>
            <person name="Goicoechea J."/>
            <person name="Angelova A."/>
            <person name="Jetty R."/>
            <person name="Kudrna D."/>
            <person name="Golser W."/>
            <person name="Rivera L."/>
            <person name="Zhang J."/>
            <person name="Wing R."/>
        </authorList>
    </citation>
    <scope>NUCLEOTIDE SEQUENCE</scope>
</reference>
<name>A0A0D9VX34_9ORYZ</name>
<feature type="compositionally biased region" description="Basic residues" evidence="1">
    <location>
        <begin position="13"/>
        <end position="22"/>
    </location>
</feature>
<accession>A0A0D9VX34</accession>
<dbReference type="AlphaFoldDB" id="A0A0D9VX34"/>
<protein>
    <submittedName>
        <fullName evidence="2">Uncharacterized protein</fullName>
    </submittedName>
</protein>
<reference evidence="2 3" key="1">
    <citation type="submission" date="2012-08" db="EMBL/GenBank/DDBJ databases">
        <title>Oryza genome evolution.</title>
        <authorList>
            <person name="Wing R.A."/>
        </authorList>
    </citation>
    <scope>NUCLEOTIDE SEQUENCE</scope>
</reference>
<evidence type="ECO:0000256" key="1">
    <source>
        <dbReference type="SAM" id="MobiDB-lite"/>
    </source>
</evidence>
<feature type="region of interest" description="Disordered" evidence="1">
    <location>
        <begin position="1"/>
        <end position="49"/>
    </location>
</feature>
<sequence length="107" mass="11934">MATENRIEDVYRRRTGAARRRSPPGTGGHHARLVGRDERTAKNGKTGATAASIQCRIWHPRAKIRPPRAWICGLRRWCVASASASSAVRRPWRRGSAKELQRAVPSP</sequence>
<feature type="compositionally biased region" description="Basic and acidic residues" evidence="1">
    <location>
        <begin position="1"/>
        <end position="12"/>
    </location>
</feature>
<dbReference type="EnsemblPlants" id="LPERR03G23410.4">
    <property type="protein sequence ID" value="LPERR03G23410.4"/>
    <property type="gene ID" value="LPERR03G23410"/>
</dbReference>